<comment type="similarity">
    <text evidence="2">Belongs to the oligopeptide OPT transporter family.</text>
</comment>
<feature type="transmembrane region" description="Helical" evidence="9">
    <location>
        <begin position="268"/>
        <end position="285"/>
    </location>
</feature>
<accession>A0A132BC81</accession>
<feature type="transmembrane region" description="Helical" evidence="9">
    <location>
        <begin position="99"/>
        <end position="118"/>
    </location>
</feature>
<evidence type="ECO:0000256" key="5">
    <source>
        <dbReference type="ARBA" id="ARBA00022856"/>
    </source>
</evidence>
<feature type="transmembrane region" description="Helical" evidence="9">
    <location>
        <begin position="600"/>
        <end position="622"/>
    </location>
</feature>
<keyword evidence="3" id="KW-0813">Transport</keyword>
<comment type="subcellular location">
    <subcellularLocation>
        <location evidence="1">Membrane</location>
        <topology evidence="1">Multi-pass membrane protein</topology>
    </subcellularLocation>
</comment>
<keyword evidence="4 9" id="KW-0812">Transmembrane</keyword>
<keyword evidence="5" id="KW-0571">Peptide transport</keyword>
<evidence type="ECO:0000313" key="10">
    <source>
        <dbReference type="EMBL" id="KUJ09978.1"/>
    </source>
</evidence>
<protein>
    <submittedName>
        <fullName evidence="10">OPT superfamily oligopeptide transporter</fullName>
    </submittedName>
</protein>
<dbReference type="AlphaFoldDB" id="A0A132BC81"/>
<keyword evidence="7 9" id="KW-1133">Transmembrane helix</keyword>
<dbReference type="GO" id="GO:0016020">
    <property type="term" value="C:membrane"/>
    <property type="evidence" value="ECO:0007669"/>
    <property type="project" value="UniProtKB-SubCell"/>
</dbReference>
<evidence type="ECO:0000256" key="8">
    <source>
        <dbReference type="ARBA" id="ARBA00023136"/>
    </source>
</evidence>
<dbReference type="Pfam" id="PF03169">
    <property type="entry name" value="OPT"/>
    <property type="match status" value="1"/>
</dbReference>
<evidence type="ECO:0000256" key="9">
    <source>
        <dbReference type="SAM" id="Phobius"/>
    </source>
</evidence>
<evidence type="ECO:0000256" key="2">
    <source>
        <dbReference type="ARBA" id="ARBA00008807"/>
    </source>
</evidence>
<feature type="transmembrane region" description="Helical" evidence="9">
    <location>
        <begin position="208"/>
        <end position="227"/>
    </location>
</feature>
<proteinExistence type="inferred from homology"/>
<feature type="transmembrane region" description="Helical" evidence="9">
    <location>
        <begin position="671"/>
        <end position="688"/>
    </location>
</feature>
<dbReference type="EMBL" id="KQ947430">
    <property type="protein sequence ID" value="KUJ09978.1"/>
    <property type="molecule type" value="Genomic_DNA"/>
</dbReference>
<dbReference type="PANTHER" id="PTHR22601">
    <property type="entry name" value="ISP4 LIKE PROTEIN"/>
    <property type="match status" value="1"/>
</dbReference>
<feature type="transmembrane region" description="Helical" evidence="9">
    <location>
        <begin position="306"/>
        <end position="325"/>
    </location>
</feature>
<feature type="transmembrane region" description="Helical" evidence="9">
    <location>
        <begin position="345"/>
        <end position="365"/>
    </location>
</feature>
<gene>
    <name evidence="10" type="ORF">LY89DRAFT_689858</name>
</gene>
<feature type="transmembrane region" description="Helical" evidence="9">
    <location>
        <begin position="484"/>
        <end position="505"/>
    </location>
</feature>
<feature type="transmembrane region" description="Helical" evidence="9">
    <location>
        <begin position="175"/>
        <end position="201"/>
    </location>
</feature>
<dbReference type="Proteomes" id="UP000070700">
    <property type="component" value="Unassembled WGS sequence"/>
</dbReference>
<dbReference type="RefSeq" id="XP_018064333.1">
    <property type="nucleotide sequence ID" value="XM_018215985.1"/>
</dbReference>
<feature type="transmembrane region" description="Helical" evidence="9">
    <location>
        <begin position="750"/>
        <end position="774"/>
    </location>
</feature>
<feature type="transmembrane region" description="Helical" evidence="9">
    <location>
        <begin position="511"/>
        <end position="533"/>
    </location>
</feature>
<name>A0A132BC81_MOLSC</name>
<dbReference type="OrthoDB" id="9986677at2759"/>
<evidence type="ECO:0000256" key="4">
    <source>
        <dbReference type="ARBA" id="ARBA00022692"/>
    </source>
</evidence>
<keyword evidence="6" id="KW-0653">Protein transport</keyword>
<dbReference type="GO" id="GO:0035673">
    <property type="term" value="F:oligopeptide transmembrane transporter activity"/>
    <property type="evidence" value="ECO:0007669"/>
    <property type="project" value="InterPro"/>
</dbReference>
<keyword evidence="8 9" id="KW-0472">Membrane</keyword>
<organism evidence="10 11">
    <name type="scientific">Mollisia scopiformis</name>
    <name type="common">Conifer needle endophyte fungus</name>
    <name type="synonym">Phialocephala scopiformis</name>
    <dbReference type="NCBI Taxonomy" id="149040"/>
    <lineage>
        <taxon>Eukaryota</taxon>
        <taxon>Fungi</taxon>
        <taxon>Dikarya</taxon>
        <taxon>Ascomycota</taxon>
        <taxon>Pezizomycotina</taxon>
        <taxon>Leotiomycetes</taxon>
        <taxon>Helotiales</taxon>
        <taxon>Mollisiaceae</taxon>
        <taxon>Mollisia</taxon>
    </lineage>
</organism>
<dbReference type="InterPro" id="IPR004813">
    <property type="entry name" value="OPT"/>
</dbReference>
<sequence>MASRLIKSLLPRRDGQDVRTTALDQDNIDFITQSEDAIEKNDLKNSTVEVGEEKVVPGASSASSESAFADDDPAVRDIPASVRRIVSLEDDPTLPTLTFRYFVLTLLFVIPGAFMSQLSHYRTTYIPFSVFFTQIASNYIGMWMAKVLPAWNVRVPFTKWGFNLNPAPWGVKEHVLVTISAASGATYNLAFAPISIAELFFGQRINAGVAIVFMWSVVVTGYSFAAISRQFLLYDPQYPWFQALCQTALFETQKKQREHPDATSRKQVIVFWSVLGFVTLWQFLPEYVFPMLGSMAFLCWVAPRNATANFIGSGFGGMGFLNLSFDWSNLSNLSNAGNMFLTPFWTQVLIFAAFVLNCWILIPAAKWGNLGSYKHGLMSNKVLTANGSTYPLTSLITPQATLNETAYEENGPLHLGTQMLWGMFFDYASYTSALAWIATFGYPQIRDAIIKIRARNRDKNHDTINFQYTDQLNILQRAYKEVPLWWYIALFMCSFVSIIAMLGAGQLYIPIWTYFVAIGTGAIVVTPLGWLYAISNFQLPIGTTNELLYGVMIQAVSGHKNPTGASVYSSIAGDAWYRAQYMLQDQKIGHYMHIPPRATFFSQVFGATIGIPINYAVIRWVLNTRFDYLTGAIKDPSHQWTGQSVQSTLTTSVQYVLVGPVKLFQEPTFRALPYGFLAGLFCPIILYGLHRLFPTSPLRFRLWNTTIFFSALSTFYGNLSTGYFSGFIGSFVVMHWAFRYRYELWAKYNYILAAAFDTGFNFNMLLLFLCFGAGKIVVMPNWWGNDADNSERCFALDS</sequence>
<dbReference type="InterPro" id="IPR004648">
    <property type="entry name" value="Oligpept_transpt"/>
</dbReference>
<evidence type="ECO:0000256" key="3">
    <source>
        <dbReference type="ARBA" id="ARBA00022448"/>
    </source>
</evidence>
<dbReference type="KEGG" id="psco:LY89DRAFT_689858"/>
<evidence type="ECO:0000256" key="6">
    <source>
        <dbReference type="ARBA" id="ARBA00022927"/>
    </source>
</evidence>
<evidence type="ECO:0000256" key="1">
    <source>
        <dbReference type="ARBA" id="ARBA00004141"/>
    </source>
</evidence>
<feature type="transmembrane region" description="Helical" evidence="9">
    <location>
        <begin position="722"/>
        <end position="738"/>
    </location>
</feature>
<dbReference type="GO" id="GO:0015031">
    <property type="term" value="P:protein transport"/>
    <property type="evidence" value="ECO:0007669"/>
    <property type="project" value="UniProtKB-KW"/>
</dbReference>
<evidence type="ECO:0000256" key="7">
    <source>
        <dbReference type="ARBA" id="ARBA00022989"/>
    </source>
</evidence>
<reference evidence="10 11" key="1">
    <citation type="submission" date="2015-10" db="EMBL/GenBank/DDBJ databases">
        <title>Full genome of DAOMC 229536 Phialocephala scopiformis, a fungal endophyte of spruce producing the potent anti-insectan compound rugulosin.</title>
        <authorList>
            <consortium name="DOE Joint Genome Institute"/>
            <person name="Walker A.K."/>
            <person name="Frasz S.L."/>
            <person name="Seifert K.A."/>
            <person name="Miller J.D."/>
            <person name="Mondo S.J."/>
            <person name="Labutti K."/>
            <person name="Lipzen A."/>
            <person name="Dockter R."/>
            <person name="Kennedy M."/>
            <person name="Grigoriev I.V."/>
            <person name="Spatafora J.W."/>
        </authorList>
    </citation>
    <scope>NUCLEOTIDE SEQUENCE [LARGE SCALE GENOMIC DNA]</scope>
    <source>
        <strain evidence="10 11">CBS 120377</strain>
    </source>
</reference>
<feature type="transmembrane region" description="Helical" evidence="9">
    <location>
        <begin position="125"/>
        <end position="145"/>
    </location>
</feature>
<evidence type="ECO:0000313" key="11">
    <source>
        <dbReference type="Proteomes" id="UP000070700"/>
    </source>
</evidence>
<dbReference type="NCBIfam" id="TIGR00728">
    <property type="entry name" value="OPT_sfam"/>
    <property type="match status" value="1"/>
</dbReference>
<keyword evidence="11" id="KW-1185">Reference proteome</keyword>
<dbReference type="GeneID" id="28825711"/>
<dbReference type="InParanoid" id="A0A132BC81"/>